<evidence type="ECO:0000313" key="1">
    <source>
        <dbReference type="EMBL" id="GIY64658.1"/>
    </source>
</evidence>
<evidence type="ECO:0000313" key="2">
    <source>
        <dbReference type="Proteomes" id="UP001054837"/>
    </source>
</evidence>
<comment type="caution">
    <text evidence="1">The sequence shown here is derived from an EMBL/GenBank/DDBJ whole genome shotgun (WGS) entry which is preliminary data.</text>
</comment>
<name>A0AAV4V3R8_9ARAC</name>
<protein>
    <submittedName>
        <fullName evidence="1">Uncharacterized protein</fullName>
    </submittedName>
</protein>
<sequence length="97" mass="10916">MIVLMKVLGQMRALGGQLYVRNPLDLSDSVKIGSVKYGPDMFSLILCVKYGPDILSRISYVEYGSGMLPRILYVKCGLIMLSRISCVKYWACSLIFR</sequence>
<dbReference type="EMBL" id="BPLQ01012349">
    <property type="protein sequence ID" value="GIY64658.1"/>
    <property type="molecule type" value="Genomic_DNA"/>
</dbReference>
<keyword evidence="2" id="KW-1185">Reference proteome</keyword>
<reference evidence="1 2" key="1">
    <citation type="submission" date="2021-06" db="EMBL/GenBank/DDBJ databases">
        <title>Caerostris darwini draft genome.</title>
        <authorList>
            <person name="Kono N."/>
            <person name="Arakawa K."/>
        </authorList>
    </citation>
    <scope>NUCLEOTIDE SEQUENCE [LARGE SCALE GENOMIC DNA]</scope>
</reference>
<dbReference type="Proteomes" id="UP001054837">
    <property type="component" value="Unassembled WGS sequence"/>
</dbReference>
<accession>A0AAV4V3R8</accession>
<gene>
    <name evidence="1" type="ORF">CDAR_103091</name>
</gene>
<proteinExistence type="predicted"/>
<organism evidence="1 2">
    <name type="scientific">Caerostris darwini</name>
    <dbReference type="NCBI Taxonomy" id="1538125"/>
    <lineage>
        <taxon>Eukaryota</taxon>
        <taxon>Metazoa</taxon>
        <taxon>Ecdysozoa</taxon>
        <taxon>Arthropoda</taxon>
        <taxon>Chelicerata</taxon>
        <taxon>Arachnida</taxon>
        <taxon>Araneae</taxon>
        <taxon>Araneomorphae</taxon>
        <taxon>Entelegynae</taxon>
        <taxon>Araneoidea</taxon>
        <taxon>Araneidae</taxon>
        <taxon>Caerostris</taxon>
    </lineage>
</organism>
<dbReference type="AlphaFoldDB" id="A0AAV4V3R8"/>